<organism evidence="3 4">
    <name type="scientific">Cohnella xylanilytica</name>
    <dbReference type="NCBI Taxonomy" id="557555"/>
    <lineage>
        <taxon>Bacteria</taxon>
        <taxon>Bacillati</taxon>
        <taxon>Bacillota</taxon>
        <taxon>Bacilli</taxon>
        <taxon>Bacillales</taxon>
        <taxon>Paenibacillaceae</taxon>
        <taxon>Cohnella</taxon>
    </lineage>
</organism>
<reference evidence="3 4" key="1">
    <citation type="submission" date="2020-08" db="EMBL/GenBank/DDBJ databases">
        <title>Cohnella phylogeny.</title>
        <authorList>
            <person name="Dunlap C."/>
        </authorList>
    </citation>
    <scope>NUCLEOTIDE SEQUENCE [LARGE SCALE GENOMIC DNA]</scope>
    <source>
        <strain evidence="3 4">DSM 25239</strain>
    </source>
</reference>
<keyword evidence="4" id="KW-1185">Reference proteome</keyword>
<dbReference type="Pfam" id="PF08327">
    <property type="entry name" value="AHSA1"/>
    <property type="match status" value="1"/>
</dbReference>
<dbReference type="Proteomes" id="UP000553776">
    <property type="component" value="Unassembled WGS sequence"/>
</dbReference>
<dbReference type="CDD" id="cd07814">
    <property type="entry name" value="SRPBCC_CalC_Aha1-like"/>
    <property type="match status" value="1"/>
</dbReference>
<protein>
    <submittedName>
        <fullName evidence="3">SRPBCC domain-containing protein</fullName>
    </submittedName>
</protein>
<proteinExistence type="inferred from homology"/>
<dbReference type="AlphaFoldDB" id="A0A841TRS6"/>
<sequence length="169" mass="19211">MTVQSKENYEVLLTREFNAPRELVFKVWTEPDHFGKWWGPKGFSLEISRMDVRPGGLFLGCQKSPDGMSMWGKFVYQEVIAPEKLVYVQSFSDEEGNTIRAPFNPNWPLEIINILTFAEENGKTTVTFIGGPLNASEEEQAAFDAMKPMVKQGFAGTFEQLEQYLASQQ</sequence>
<evidence type="ECO:0000259" key="2">
    <source>
        <dbReference type="Pfam" id="PF08327"/>
    </source>
</evidence>
<evidence type="ECO:0000313" key="3">
    <source>
        <dbReference type="EMBL" id="MBB6691107.1"/>
    </source>
</evidence>
<name>A0A841TRS6_9BACL</name>
<feature type="domain" description="Activator of Hsp90 ATPase homologue 1/2-like C-terminal" evidence="2">
    <location>
        <begin position="18"/>
        <end position="165"/>
    </location>
</feature>
<evidence type="ECO:0000256" key="1">
    <source>
        <dbReference type="ARBA" id="ARBA00006817"/>
    </source>
</evidence>
<dbReference type="RefSeq" id="WP_185135106.1">
    <property type="nucleotide sequence ID" value="NZ_JACJVR010000020.1"/>
</dbReference>
<dbReference type="InterPro" id="IPR013538">
    <property type="entry name" value="ASHA1/2-like_C"/>
</dbReference>
<evidence type="ECO:0000313" key="4">
    <source>
        <dbReference type="Proteomes" id="UP000553776"/>
    </source>
</evidence>
<comment type="similarity">
    <text evidence="1">Belongs to the AHA1 family.</text>
</comment>
<accession>A0A841TRS6</accession>
<comment type="caution">
    <text evidence="3">The sequence shown here is derived from an EMBL/GenBank/DDBJ whole genome shotgun (WGS) entry which is preliminary data.</text>
</comment>
<gene>
    <name evidence="3" type="ORF">H7B90_06790</name>
</gene>
<dbReference type="Gene3D" id="3.30.530.20">
    <property type="match status" value="1"/>
</dbReference>
<dbReference type="InterPro" id="IPR023393">
    <property type="entry name" value="START-like_dom_sf"/>
</dbReference>
<dbReference type="SUPFAM" id="SSF55961">
    <property type="entry name" value="Bet v1-like"/>
    <property type="match status" value="1"/>
</dbReference>
<dbReference type="EMBL" id="JACJVR010000020">
    <property type="protein sequence ID" value="MBB6691107.1"/>
    <property type="molecule type" value="Genomic_DNA"/>
</dbReference>